<feature type="transmembrane region" description="Helical" evidence="2">
    <location>
        <begin position="90"/>
        <end position="110"/>
    </location>
</feature>
<dbReference type="eggNOG" id="COG0842">
    <property type="taxonomic scope" value="Bacteria"/>
</dbReference>
<dbReference type="KEGG" id="sco:SCO0856"/>
<dbReference type="PATRIC" id="fig|100226.15.peg.848"/>
<dbReference type="OrthoDB" id="3217869at2"/>
<dbReference type="EMBL" id="AL939106">
    <property type="protein sequence ID" value="CAB65637.1"/>
    <property type="molecule type" value="Genomic_DNA"/>
</dbReference>
<reference evidence="3 4" key="1">
    <citation type="journal article" date="1996" name="Mol. Microbiol.">
        <title>A set of ordered cosmids and a detailed genetic and physical map for the 8 Mb Streptomyces coelicolor A3(2) chromosome.</title>
        <authorList>
            <person name="Redenbach M."/>
            <person name="Kieser H.M."/>
            <person name="Denapaite D."/>
            <person name="Eichner A."/>
            <person name="Cullum J."/>
            <person name="Kinashi H."/>
            <person name="Hopwood D.A."/>
        </authorList>
    </citation>
    <scope>NUCLEOTIDE SEQUENCE [LARGE SCALE GENOMIC DNA]</scope>
    <source>
        <strain evidence="4">ATCC BAA-471 / A3(2) / M145</strain>
    </source>
</reference>
<sequence>MNSLPDELYSEVVGVTERARPPVSAPRAPTCGPSRTPPHFVRRSAPSARAEHLYGTVAMSANLDAATTSQPSGNTPEAGPPGGRGLVAKLAAIVVGLTAAITLMLCAFGLPSANGGPHHVPLGVSGPESAVAAVQKQLPGDDWEVTAYDNSRDLVRAVEERDAAGGLAFDEDGLTVYTATAGGQMISNAISGLGTALAGQQHVSATVHDVVPFPKDDPRGTGLASAALPMIFGGMLPAIALLQFFPGHANLRTRLAGVVAFALAGGAAVTAVLQFGIGTLDGNYWVTSLGLGLGMAALAVPFLGLESLLGYAGFGVGSVVMMFLGNPLSGLTTGPYWLPDGWSTLGQLLPPGASGSLLRANAFYDGTGAGGPALVLGLWTLAGVALMYAADRRRNGKAGSKAGGTPAV</sequence>
<evidence type="ECO:0000256" key="1">
    <source>
        <dbReference type="SAM" id="MobiDB-lite"/>
    </source>
</evidence>
<feature type="transmembrane region" description="Helical" evidence="2">
    <location>
        <begin position="283"/>
        <end position="303"/>
    </location>
</feature>
<feature type="transmembrane region" description="Helical" evidence="2">
    <location>
        <begin position="369"/>
        <end position="390"/>
    </location>
</feature>
<dbReference type="EMBL" id="AL645882">
    <property type="protein sequence ID" value="CAB65637.1"/>
    <property type="molecule type" value="Genomic_DNA"/>
</dbReference>
<dbReference type="Proteomes" id="UP000001973">
    <property type="component" value="Chromosome"/>
</dbReference>
<dbReference type="PaxDb" id="100226-SCO0856"/>
<accession>Q9RCV5</accession>
<feature type="transmembrane region" description="Helical" evidence="2">
    <location>
        <begin position="308"/>
        <end position="328"/>
    </location>
</feature>
<keyword evidence="2" id="KW-0472">Membrane</keyword>
<reference evidence="3 4" key="2">
    <citation type="journal article" date="2002" name="Nature">
        <title>Complete genome sequence of the model actinomycete Streptomyces coelicolor A3(2).</title>
        <authorList>
            <person name="Bentley S.D."/>
            <person name="Chater K.F."/>
            <person name="Cerdeno-Tarraga A.M."/>
            <person name="Challis G.L."/>
            <person name="Thomson N.R."/>
            <person name="James K.D."/>
            <person name="Harris D.E."/>
            <person name="Quail M.A."/>
            <person name="Kieser H."/>
            <person name="Harper D."/>
            <person name="Bateman A."/>
            <person name="Brown S."/>
            <person name="Chandra G."/>
            <person name="Chen C.W."/>
            <person name="Collins M."/>
            <person name="Cronin A."/>
            <person name="Fraser A."/>
            <person name="Goble A."/>
            <person name="Hidalgo J."/>
            <person name="Hornsby T."/>
            <person name="Howarth S."/>
            <person name="Huang C.H."/>
            <person name="Kieser T."/>
            <person name="Larke L."/>
            <person name="Murphy L."/>
            <person name="Oliver K."/>
            <person name="O'Neil S."/>
            <person name="Rabbinowitsch E."/>
            <person name="Rajandream M.A."/>
            <person name="Rutherford K."/>
            <person name="Rutter S."/>
            <person name="Seeger K."/>
            <person name="Saunders D."/>
            <person name="Sharp S."/>
            <person name="Squares R."/>
            <person name="Squares S."/>
            <person name="Taylor K."/>
            <person name="Warren T."/>
            <person name="Wietzorrek A."/>
            <person name="Woodward J."/>
            <person name="Barrell B.G."/>
            <person name="Parkhill J."/>
            <person name="Hopwood D.A."/>
        </authorList>
    </citation>
    <scope>NUCLEOTIDE SEQUENCE [LARGE SCALE GENOMIC DNA]</scope>
    <source>
        <strain evidence="4">ATCC BAA-471 / A3(2) / M145</strain>
    </source>
</reference>
<keyword evidence="4" id="KW-1185">Reference proteome</keyword>
<dbReference type="AlphaFoldDB" id="Q9RCV5"/>
<evidence type="ECO:0000313" key="3">
    <source>
        <dbReference type="EMBL" id="CAB65637.1"/>
    </source>
</evidence>
<feature type="transmembrane region" description="Helical" evidence="2">
    <location>
        <begin position="223"/>
        <end position="245"/>
    </location>
</feature>
<dbReference type="PhylomeDB" id="Q9RCV5"/>
<name>Q9RCV5_STRCO</name>
<feature type="region of interest" description="Disordered" evidence="1">
    <location>
        <begin position="15"/>
        <end position="41"/>
    </location>
</feature>
<evidence type="ECO:0000256" key="2">
    <source>
        <dbReference type="SAM" id="Phobius"/>
    </source>
</evidence>
<feature type="transmembrane region" description="Helical" evidence="2">
    <location>
        <begin position="257"/>
        <end position="277"/>
    </location>
</feature>
<organism evidence="3 4">
    <name type="scientific">Streptomyces coelicolor (strain ATCC BAA-471 / A3(2) / M145)</name>
    <dbReference type="NCBI Taxonomy" id="100226"/>
    <lineage>
        <taxon>Bacteria</taxon>
        <taxon>Bacillati</taxon>
        <taxon>Actinomycetota</taxon>
        <taxon>Actinomycetes</taxon>
        <taxon>Kitasatosporales</taxon>
        <taxon>Streptomycetaceae</taxon>
        <taxon>Streptomyces</taxon>
        <taxon>Streptomyces albidoflavus group</taxon>
    </lineage>
</organism>
<gene>
    <name evidence="3" type="ordered locus">SCO0856</name>
    <name evidence="3" type="ORF">SCM2.09c</name>
</gene>
<keyword evidence="2" id="KW-0812">Transmembrane</keyword>
<keyword evidence="2" id="KW-1133">Transmembrane helix</keyword>
<evidence type="ECO:0000313" key="4">
    <source>
        <dbReference type="Proteomes" id="UP000001973"/>
    </source>
</evidence>
<dbReference type="HOGENOM" id="CLU_045983_2_0_11"/>
<dbReference type="STRING" id="100226.gene:17758439"/>
<protein>
    <submittedName>
        <fullName evidence="3">Integral membrane protein</fullName>
    </submittedName>
</protein>
<dbReference type="InParanoid" id="Q9RCV5"/>
<proteinExistence type="predicted"/>